<organism evidence="7 8">
    <name type="scientific">Sandaracinus amylolyticus</name>
    <dbReference type="NCBI Taxonomy" id="927083"/>
    <lineage>
        <taxon>Bacteria</taxon>
        <taxon>Pseudomonadati</taxon>
        <taxon>Myxococcota</taxon>
        <taxon>Polyangia</taxon>
        <taxon>Polyangiales</taxon>
        <taxon>Sandaracinaceae</taxon>
        <taxon>Sandaracinus</taxon>
    </lineage>
</organism>
<dbReference type="RefSeq" id="WP_053233769.1">
    <property type="nucleotide sequence ID" value="NZ_CP011125.1"/>
</dbReference>
<comment type="catalytic activity">
    <reaction evidence="3">
        <text>an N-acylsphing-4-enine + H2O = sphing-4-enine + a fatty acid</text>
        <dbReference type="Rhea" id="RHEA:20856"/>
        <dbReference type="ChEBI" id="CHEBI:15377"/>
        <dbReference type="ChEBI" id="CHEBI:28868"/>
        <dbReference type="ChEBI" id="CHEBI:52639"/>
        <dbReference type="ChEBI" id="CHEBI:57756"/>
        <dbReference type="EC" id="3.5.1.23"/>
    </reaction>
</comment>
<feature type="signal peptide" evidence="5">
    <location>
        <begin position="1"/>
        <end position="22"/>
    </location>
</feature>
<evidence type="ECO:0000313" key="7">
    <source>
        <dbReference type="EMBL" id="AKF06613.1"/>
    </source>
</evidence>
<gene>
    <name evidence="7" type="ORF">DB32_003762</name>
</gene>
<evidence type="ECO:0000259" key="6">
    <source>
        <dbReference type="Pfam" id="PF04734"/>
    </source>
</evidence>
<dbReference type="InterPro" id="IPR006823">
    <property type="entry name" value="Ceramidase_alk"/>
</dbReference>
<dbReference type="Pfam" id="PF04734">
    <property type="entry name" value="Ceramidase_alk"/>
    <property type="match status" value="1"/>
</dbReference>
<sequence>MPHRSIARWALCLAFVSTLALGCGDDDDVVAPDAGPVDGGPPAPPPSTDHCTYVEMPATARAGGTVSAGTLSAGAAERPISIPLGVTLGAYTSRSANFGSDGYVDDREAELAGSFAPSVGIETWPHVRVVAITSGTYDEASPAGDETILIVKAELGVAYQGLTHELEARLGPAFSGKVLFAVSHSHSAFANYTGHSAMQVGFGAFRRTAYDAILADMEAAAREALANRRPARVGIAHQGGFDPEDRVNRDRRGENDDLAGGRHDDDDLFVIRVDETDGTPIAVIPVFGIHGTVLDADNPMISGDAPGAIERVLEGAFEDRVVVIHLQGAAGDVSPVGLEGATQCDLGATCTSDEQCEGLETCQDGHCRGPLCRDYARVESVGWNARAAIVAAWTSAGESMRESAELEMVSRSVPRGPGHERFTVRDGALSYAEFDLRREADGRIWEDPETRTRVISPIDEFNAPYGAALCSGDLVLSLAQMPGVADLDDTPYPSCLMLQEVDTIFESTLDVTLDEPPICDTTRTTVSAARIGDFVLVTLPGEPVTLLVDRLRELSSVDADHTIVVGYAQDHGGYMMTAEDWLRGGYEPTITFWGPLEGEAIMEEAARLIPLAMSTEREDATEGGTTRVQVPVMDDALEPDAAPLAGTVPSSVPPTLLTRRGRPVAAQPLEVARLESAYFVWIGADPLAGSPVVTIERETATDTWETVARPSGRAVGEGDVLLTWTPDPLSGDGARTHYWAAEWQAVGWLDDAAGTYPLAPRRGAPVGAYRFRVVGPGYEITSEPFRVSPATLGVVVSDTSIEVSASAPFGYRLLDLESGATRPAPLRGETIEVAFDGGAPTEITLDASGRGTLSPPASWTSLTVTDTHGNSGTATR</sequence>
<proteinExistence type="inferred from homology"/>
<reference evidence="7 8" key="1">
    <citation type="submission" date="2015-03" db="EMBL/GenBank/DDBJ databases">
        <title>Genome assembly of Sandaracinus amylolyticus DSM 53668.</title>
        <authorList>
            <person name="Sharma G."/>
            <person name="Subramanian S."/>
        </authorList>
    </citation>
    <scope>NUCLEOTIDE SEQUENCE [LARGE SCALE GENOMIC DNA]</scope>
    <source>
        <strain evidence="7 8">DSM 53668</strain>
    </source>
</reference>
<feature type="binding site" evidence="2">
    <location>
        <position position="290"/>
    </location>
    <ligand>
        <name>Zn(2+)</name>
        <dbReference type="ChEBI" id="CHEBI:29105"/>
    </ligand>
</feature>
<protein>
    <recommendedName>
        <fullName evidence="3">Neutral ceramidase</fullName>
        <ecNumber evidence="3">3.5.1.23</ecNumber>
    </recommendedName>
</protein>
<dbReference type="GO" id="GO:0046512">
    <property type="term" value="P:sphingosine biosynthetic process"/>
    <property type="evidence" value="ECO:0007669"/>
    <property type="project" value="TreeGrafter"/>
</dbReference>
<evidence type="ECO:0000256" key="4">
    <source>
        <dbReference type="SAM" id="MobiDB-lite"/>
    </source>
</evidence>
<keyword evidence="3" id="KW-0746">Sphingolipid metabolism</keyword>
<dbReference type="GO" id="GO:0042759">
    <property type="term" value="P:long-chain fatty acid biosynthetic process"/>
    <property type="evidence" value="ECO:0007669"/>
    <property type="project" value="TreeGrafter"/>
</dbReference>
<dbReference type="Proteomes" id="UP000034883">
    <property type="component" value="Chromosome"/>
</dbReference>
<dbReference type="InterPro" id="IPR031329">
    <property type="entry name" value="NEUT/ALK_ceramidase_N"/>
</dbReference>
<comment type="similarity">
    <text evidence="3">Belongs to the neutral ceramidase family.</text>
</comment>
<dbReference type="KEGG" id="samy:DB32_003762"/>
<keyword evidence="3" id="KW-0378">Hydrolase</keyword>
<accession>A0A0F6YJW2</accession>
<dbReference type="AlphaFoldDB" id="A0A0F6YJW2"/>
<feature type="binding site" evidence="2">
    <location>
        <position position="542"/>
    </location>
    <ligand>
        <name>Zn(2+)</name>
        <dbReference type="ChEBI" id="CHEBI:29105"/>
    </ligand>
</feature>
<evidence type="ECO:0000256" key="2">
    <source>
        <dbReference type="PIRSR" id="PIRSR606823-2"/>
    </source>
</evidence>
<feature type="region of interest" description="Disordered" evidence="4">
    <location>
        <begin position="846"/>
        <end position="876"/>
    </location>
</feature>
<feature type="chain" id="PRO_5002512985" description="Neutral ceramidase" evidence="5">
    <location>
        <begin position="23"/>
        <end position="876"/>
    </location>
</feature>
<dbReference type="GO" id="GO:0046872">
    <property type="term" value="F:metal ion binding"/>
    <property type="evidence" value="ECO:0007669"/>
    <property type="project" value="UniProtKB-KW"/>
</dbReference>
<keyword evidence="3" id="KW-0443">Lipid metabolism</keyword>
<comment type="cofactor">
    <cofactor evidence="2">
        <name>Zn(2+)</name>
        <dbReference type="ChEBI" id="CHEBI:29105"/>
    </cofactor>
    <text evidence="2">Binds 1 zinc ion per subunit.</text>
</comment>
<evidence type="ECO:0000256" key="3">
    <source>
        <dbReference type="RuleBase" id="RU366019"/>
    </source>
</evidence>
<dbReference type="GO" id="GO:0017040">
    <property type="term" value="F:N-acylsphingosine amidohydrolase activity"/>
    <property type="evidence" value="ECO:0007669"/>
    <property type="project" value="UniProtKB-UniRule"/>
</dbReference>
<dbReference type="PANTHER" id="PTHR12670:SF1">
    <property type="entry name" value="NEUTRAL CERAMIDASE"/>
    <property type="match status" value="1"/>
</dbReference>
<dbReference type="PROSITE" id="PS51257">
    <property type="entry name" value="PROKAR_LIPOPROTEIN"/>
    <property type="match status" value="1"/>
</dbReference>
<dbReference type="EC" id="3.5.1.23" evidence="3"/>
<name>A0A0F6YJW2_9BACT</name>
<feature type="region of interest" description="Disordered" evidence="4">
    <location>
        <begin position="235"/>
        <end position="260"/>
    </location>
</feature>
<dbReference type="STRING" id="927083.DB32_003762"/>
<dbReference type="GO" id="GO:0046514">
    <property type="term" value="P:ceramide catabolic process"/>
    <property type="evidence" value="ECO:0007669"/>
    <property type="project" value="InterPro"/>
</dbReference>
<evidence type="ECO:0000313" key="8">
    <source>
        <dbReference type="Proteomes" id="UP000034883"/>
    </source>
</evidence>
<keyword evidence="8" id="KW-1185">Reference proteome</keyword>
<feature type="compositionally biased region" description="Basic and acidic residues" evidence="4">
    <location>
        <begin position="243"/>
        <end position="260"/>
    </location>
</feature>
<dbReference type="EMBL" id="CP011125">
    <property type="protein sequence ID" value="AKF06613.1"/>
    <property type="molecule type" value="Genomic_DNA"/>
</dbReference>
<dbReference type="PANTHER" id="PTHR12670">
    <property type="entry name" value="CERAMIDASE"/>
    <property type="match status" value="1"/>
</dbReference>
<dbReference type="GO" id="GO:0016020">
    <property type="term" value="C:membrane"/>
    <property type="evidence" value="ECO:0007669"/>
    <property type="project" value="GOC"/>
</dbReference>
<evidence type="ECO:0000256" key="1">
    <source>
        <dbReference type="PIRSR" id="PIRSR606823-1"/>
    </source>
</evidence>
<evidence type="ECO:0000256" key="5">
    <source>
        <dbReference type="SAM" id="SignalP"/>
    </source>
</evidence>
<feature type="binding site" evidence="2">
    <location>
        <position position="184"/>
    </location>
    <ligand>
        <name>Zn(2+)</name>
        <dbReference type="ChEBI" id="CHEBI:29105"/>
    </ligand>
</feature>
<feature type="compositionally biased region" description="Polar residues" evidence="4">
    <location>
        <begin position="855"/>
        <end position="876"/>
    </location>
</feature>
<keyword evidence="2" id="KW-0479">Metal-binding</keyword>
<dbReference type="GO" id="GO:0005576">
    <property type="term" value="C:extracellular region"/>
    <property type="evidence" value="ECO:0007669"/>
    <property type="project" value="TreeGrafter"/>
</dbReference>
<feature type="active site" description="Nucleophile" evidence="1">
    <location>
        <position position="334"/>
    </location>
</feature>
<keyword evidence="2" id="KW-0862">Zinc</keyword>
<keyword evidence="5" id="KW-0732">Signal</keyword>
<feature type="binding site" evidence="2">
    <location>
        <position position="574"/>
    </location>
    <ligand>
        <name>Zn(2+)</name>
        <dbReference type="ChEBI" id="CHEBI:29105"/>
    </ligand>
</feature>
<feature type="domain" description="Neutral/alkaline non-lysosomal ceramidase N-terminal" evidence="6">
    <location>
        <begin position="145"/>
        <end position="401"/>
    </location>
</feature>